<proteinExistence type="predicted"/>
<comment type="caution">
    <text evidence="1">The sequence shown here is derived from an EMBL/GenBank/DDBJ whole genome shotgun (WGS) entry which is preliminary data.</text>
</comment>
<gene>
    <name evidence="1" type="ORF">NDU88_003655</name>
</gene>
<evidence type="ECO:0000313" key="1">
    <source>
        <dbReference type="EMBL" id="KAJ1178409.1"/>
    </source>
</evidence>
<dbReference type="Proteomes" id="UP001066276">
    <property type="component" value="Chromosome 3_2"/>
</dbReference>
<protein>
    <submittedName>
        <fullName evidence="1">Uncharacterized protein</fullName>
    </submittedName>
</protein>
<organism evidence="1 2">
    <name type="scientific">Pleurodeles waltl</name>
    <name type="common">Iberian ribbed newt</name>
    <dbReference type="NCBI Taxonomy" id="8319"/>
    <lineage>
        <taxon>Eukaryota</taxon>
        <taxon>Metazoa</taxon>
        <taxon>Chordata</taxon>
        <taxon>Craniata</taxon>
        <taxon>Vertebrata</taxon>
        <taxon>Euteleostomi</taxon>
        <taxon>Amphibia</taxon>
        <taxon>Batrachia</taxon>
        <taxon>Caudata</taxon>
        <taxon>Salamandroidea</taxon>
        <taxon>Salamandridae</taxon>
        <taxon>Pleurodelinae</taxon>
        <taxon>Pleurodeles</taxon>
    </lineage>
</organism>
<keyword evidence="2" id="KW-1185">Reference proteome</keyword>
<name>A0AAV7TQB8_PLEWA</name>
<accession>A0AAV7TQB8</accession>
<dbReference type="AlphaFoldDB" id="A0AAV7TQB8"/>
<reference evidence="1" key="1">
    <citation type="journal article" date="2022" name="bioRxiv">
        <title>Sequencing and chromosome-scale assembly of the giantPleurodeles waltlgenome.</title>
        <authorList>
            <person name="Brown T."/>
            <person name="Elewa A."/>
            <person name="Iarovenko S."/>
            <person name="Subramanian E."/>
            <person name="Araus A.J."/>
            <person name="Petzold A."/>
            <person name="Susuki M."/>
            <person name="Suzuki K.-i.T."/>
            <person name="Hayashi T."/>
            <person name="Toyoda A."/>
            <person name="Oliveira C."/>
            <person name="Osipova E."/>
            <person name="Leigh N.D."/>
            <person name="Simon A."/>
            <person name="Yun M.H."/>
        </authorList>
    </citation>
    <scope>NUCLEOTIDE SEQUENCE</scope>
    <source>
        <strain evidence="1">20211129_DDA</strain>
        <tissue evidence="1">Liver</tissue>
    </source>
</reference>
<dbReference type="EMBL" id="JANPWB010000006">
    <property type="protein sequence ID" value="KAJ1178409.1"/>
    <property type="molecule type" value="Genomic_DNA"/>
</dbReference>
<evidence type="ECO:0000313" key="2">
    <source>
        <dbReference type="Proteomes" id="UP001066276"/>
    </source>
</evidence>
<sequence>MAPPVQDIQGFLYAVSGAAEGQRPRRPRVISVRVLAVLAVVRSPLYCRVLCPRGPAHFVLAGSVASSRGGGPTSLARLAVPTRPRYFRLEVLSASALMSLTNGDLRGSTSAVWESRRSRVTGVFC</sequence>